<dbReference type="InterPro" id="IPR011112">
    <property type="entry name" value="Rho-like_N"/>
</dbReference>
<proteinExistence type="predicted"/>
<feature type="compositionally biased region" description="Basic and acidic residues" evidence="1">
    <location>
        <begin position="10"/>
        <end position="32"/>
    </location>
</feature>
<evidence type="ECO:0000313" key="4">
    <source>
        <dbReference type="Proteomes" id="UP000307874"/>
    </source>
</evidence>
<dbReference type="AlphaFoldDB" id="A0A5C4JSV4"/>
<keyword evidence="4" id="KW-1185">Reference proteome</keyword>
<evidence type="ECO:0000256" key="1">
    <source>
        <dbReference type="SAM" id="MobiDB-lite"/>
    </source>
</evidence>
<protein>
    <submittedName>
        <fullName evidence="3">Rho termination factor</fullName>
    </submittedName>
</protein>
<dbReference type="RefSeq" id="WP_138748079.1">
    <property type="nucleotide sequence ID" value="NZ_VCLB01000004.1"/>
</dbReference>
<accession>A0A5C4JSV4</accession>
<dbReference type="Pfam" id="PF07498">
    <property type="entry name" value="Rho_N"/>
    <property type="match status" value="1"/>
</dbReference>
<name>A0A5C4JSV4_9HYPH</name>
<feature type="domain" description="Rho termination factor-like N-terminal" evidence="2">
    <location>
        <begin position="59"/>
        <end position="87"/>
    </location>
</feature>
<comment type="caution">
    <text evidence="3">The sequence shown here is derived from an EMBL/GenBank/DDBJ whole genome shotgun (WGS) entry which is preliminary data.</text>
</comment>
<dbReference type="Proteomes" id="UP000307874">
    <property type="component" value="Unassembled WGS sequence"/>
</dbReference>
<evidence type="ECO:0000313" key="3">
    <source>
        <dbReference type="EMBL" id="TNB48377.1"/>
    </source>
</evidence>
<dbReference type="EMBL" id="VCLB01000004">
    <property type="protein sequence ID" value="TNB48377.1"/>
    <property type="molecule type" value="Genomic_DNA"/>
</dbReference>
<dbReference type="SUPFAM" id="SSF68912">
    <property type="entry name" value="Rho N-terminal domain-like"/>
    <property type="match status" value="1"/>
</dbReference>
<dbReference type="InterPro" id="IPR036269">
    <property type="entry name" value="Rho_N_sf"/>
</dbReference>
<evidence type="ECO:0000259" key="2">
    <source>
        <dbReference type="Pfam" id="PF07498"/>
    </source>
</evidence>
<gene>
    <name evidence="3" type="ORF">FF124_08600</name>
</gene>
<reference evidence="3 4" key="1">
    <citation type="submission" date="2019-06" db="EMBL/GenBank/DDBJ databases">
        <title>Martelella lutilitoris sp. nov., isolated from a tidal mudflat.</title>
        <authorList>
            <person name="Kim Y.-J."/>
        </authorList>
    </citation>
    <scope>NUCLEOTIDE SEQUENCE [LARGE SCALE GENOMIC DNA]</scope>
    <source>
        <strain evidence="3 4">GH2-6</strain>
    </source>
</reference>
<organism evidence="3 4">
    <name type="scientific">Martelella lutilitoris</name>
    <dbReference type="NCBI Taxonomy" id="2583532"/>
    <lineage>
        <taxon>Bacteria</taxon>
        <taxon>Pseudomonadati</taxon>
        <taxon>Pseudomonadota</taxon>
        <taxon>Alphaproteobacteria</taxon>
        <taxon>Hyphomicrobiales</taxon>
        <taxon>Aurantimonadaceae</taxon>
        <taxon>Martelella</taxon>
    </lineage>
</organism>
<feature type="compositionally biased region" description="Basic and acidic residues" evidence="1">
    <location>
        <begin position="50"/>
        <end position="90"/>
    </location>
</feature>
<dbReference type="InterPro" id="IPR055642">
    <property type="entry name" value="DUF7218"/>
</dbReference>
<dbReference type="Pfam" id="PF23855">
    <property type="entry name" value="DUF7218"/>
    <property type="match status" value="1"/>
</dbReference>
<dbReference type="GO" id="GO:0006353">
    <property type="term" value="P:DNA-templated transcription termination"/>
    <property type="evidence" value="ECO:0007669"/>
    <property type="project" value="InterPro"/>
</dbReference>
<sequence length="90" mass="10253">MPRTSQDQRPSIKDEETYQALRDDGASKEKAARIANAKANSRMNPSKKGGKSEPYEEWTREELYDRAQEIGIEGRSKMDKGELIDALRSH</sequence>
<feature type="region of interest" description="Disordered" evidence="1">
    <location>
        <begin position="1"/>
        <end position="90"/>
    </location>
</feature>
<dbReference type="OrthoDB" id="215254at2"/>